<dbReference type="PANTHER" id="PTHR24421:SF58">
    <property type="entry name" value="SIGNAL TRANSDUCTION HISTIDINE-PROTEIN KINASE_PHOSPHATASE UHPB"/>
    <property type="match status" value="1"/>
</dbReference>
<evidence type="ECO:0000256" key="3">
    <source>
        <dbReference type="ARBA" id="ARBA00023012"/>
    </source>
</evidence>
<dbReference type="SUPFAM" id="SSF55874">
    <property type="entry name" value="ATPase domain of HSP90 chaperone/DNA topoisomerase II/histidine kinase"/>
    <property type="match status" value="1"/>
</dbReference>
<feature type="domain" description="PAS" evidence="5">
    <location>
        <begin position="328"/>
        <end position="376"/>
    </location>
</feature>
<dbReference type="PANTHER" id="PTHR24421">
    <property type="entry name" value="NITRATE/NITRITE SENSOR PROTEIN NARX-RELATED"/>
    <property type="match status" value="1"/>
</dbReference>
<dbReference type="CDD" id="cd16917">
    <property type="entry name" value="HATPase_UhpB-NarQ-NarX-like"/>
    <property type="match status" value="1"/>
</dbReference>
<dbReference type="GO" id="GO:0016020">
    <property type="term" value="C:membrane"/>
    <property type="evidence" value="ECO:0007669"/>
    <property type="project" value="InterPro"/>
</dbReference>
<feature type="transmembrane region" description="Helical" evidence="4">
    <location>
        <begin position="24"/>
        <end position="48"/>
    </location>
</feature>
<evidence type="ECO:0000256" key="2">
    <source>
        <dbReference type="ARBA" id="ARBA00022777"/>
    </source>
</evidence>
<dbReference type="Gene3D" id="3.30.450.20">
    <property type="entry name" value="PAS domain"/>
    <property type="match status" value="2"/>
</dbReference>
<sequence length="790" mass="87212">MFSSMEISVPTLGVSGRGGTRRSIIIIAVSTVGLSLLTTWMALFWHAYGVRHEIAHHGLATAMTAANAVEREVQGMGYLLKGLSRSPLLQTGDLEGFYRQLQATPRPDGAWFTLWDRDRVLLRTRDPFGATLPRINELPGIRDRLEVVRTEGLSMSDRMPSPVTGHWIVSVSLRLDDANGEMNRVLSLLVPEEHLNQAVQDAVRPTEWETVLLDRKLQRLVTGAASPIATSSPPLAWLVSRRNRQLETIEGHLATFERSPKTGYTAVSVLPAAVSNAPILGALYQSSLASLALLLVGGAAVRALLRNVGPVDSLRLTASATQTELLAANQRLAELLESMSDCHITIDRSYRITFINAATLRWCGRPRDEIVGRSYLDLIGRKGDCVAAAVQAVEHRNPFHGEIRSGLRPDRVIDLRVFPSPEGASVYFSDITDRFLAHRATVEERELLQASLDALTKQIAILDGNGRILAVNQAWRRFVDGTGTGVPAHGIGARYLDIAVPDERRFSAMEDVIAGIRPNFQALYQTPSPEGDRWFTIRARRFRIGDKARIVVSHEDITELSAARAAVSELSERLLTLQDEERQRIASELHDSTTQYLVAVGLNLMKIERLLPQRDGQRLLGEIDCLLEEALKELRLFTYLLHPASLEESGFPEAIQAFADGFSDRTGLEVTCRIDRGADELRVEVRRALFRIVQEALSNVHRHAGATRVVVDLRTPPGEVVLCVADDGHGMQAKPTAPETARPTLGVGIPGMRIRLHQFGGTLRIRTGRTGTVIRARVPHDLDNLASHDH</sequence>
<dbReference type="Pfam" id="PF07730">
    <property type="entry name" value="HisKA_3"/>
    <property type="match status" value="1"/>
</dbReference>
<dbReference type="Gene3D" id="3.30.565.10">
    <property type="entry name" value="Histidine kinase-like ATPase, C-terminal domain"/>
    <property type="match status" value="1"/>
</dbReference>
<dbReference type="InterPro" id="IPR003594">
    <property type="entry name" value="HATPase_dom"/>
</dbReference>
<dbReference type="SUPFAM" id="SSF55785">
    <property type="entry name" value="PYP-like sensor domain (PAS domain)"/>
    <property type="match status" value="2"/>
</dbReference>
<dbReference type="Pfam" id="PF08448">
    <property type="entry name" value="PAS_4"/>
    <property type="match status" value="1"/>
</dbReference>
<keyword evidence="3" id="KW-0902">Two-component regulatory system</keyword>
<keyword evidence="2 6" id="KW-0418">Kinase</keyword>
<dbReference type="STRING" id="864069.MicloDRAFT_00010440"/>
<accession>I4Z1Z7</accession>
<dbReference type="SMART" id="SM00091">
    <property type="entry name" value="PAS"/>
    <property type="match status" value="2"/>
</dbReference>
<proteinExistence type="predicted"/>
<evidence type="ECO:0000256" key="1">
    <source>
        <dbReference type="ARBA" id="ARBA00022679"/>
    </source>
</evidence>
<dbReference type="InterPro" id="IPR050482">
    <property type="entry name" value="Sensor_HK_TwoCompSys"/>
</dbReference>
<dbReference type="InterPro" id="IPR035965">
    <property type="entry name" value="PAS-like_dom_sf"/>
</dbReference>
<dbReference type="Gene3D" id="1.20.5.1930">
    <property type="match status" value="1"/>
</dbReference>
<dbReference type="InterPro" id="IPR036890">
    <property type="entry name" value="HATPase_C_sf"/>
</dbReference>
<evidence type="ECO:0000259" key="5">
    <source>
        <dbReference type="PROSITE" id="PS50112"/>
    </source>
</evidence>
<dbReference type="PATRIC" id="fig|864069.3.peg.1158"/>
<reference evidence="6 7" key="1">
    <citation type="submission" date="2012-02" db="EMBL/GenBank/DDBJ databases">
        <title>Improved High-Quality Draft sequence of Microvirga sp. WSM3557.</title>
        <authorList>
            <consortium name="US DOE Joint Genome Institute"/>
            <person name="Lucas S."/>
            <person name="Han J."/>
            <person name="Lapidus A."/>
            <person name="Cheng J.-F."/>
            <person name="Goodwin L."/>
            <person name="Pitluck S."/>
            <person name="Peters L."/>
            <person name="Zhang X."/>
            <person name="Detter J.C."/>
            <person name="Han C."/>
            <person name="Tapia R."/>
            <person name="Land M."/>
            <person name="Hauser L."/>
            <person name="Kyrpides N."/>
            <person name="Ivanova N."/>
            <person name="Pagani I."/>
            <person name="Brau L."/>
            <person name="Yates R."/>
            <person name="O'Hara G."/>
            <person name="Rui T."/>
            <person name="Howieson J."/>
            <person name="Reeve W."/>
            <person name="Woyke T."/>
        </authorList>
    </citation>
    <scope>NUCLEOTIDE SEQUENCE [LARGE SCALE GENOMIC DNA]</scope>
    <source>
        <strain evidence="6 7">WSM3557</strain>
    </source>
</reference>
<protein>
    <submittedName>
        <fullName evidence="6">PAS domain-containing protein,histidine kinase</fullName>
    </submittedName>
</protein>
<dbReference type="InterPro" id="IPR000014">
    <property type="entry name" value="PAS"/>
</dbReference>
<dbReference type="HOGENOM" id="CLU_396817_0_0_5"/>
<dbReference type="PROSITE" id="PS50112">
    <property type="entry name" value="PAS"/>
    <property type="match status" value="1"/>
</dbReference>
<dbReference type="Proteomes" id="UP000003947">
    <property type="component" value="Unassembled WGS sequence"/>
</dbReference>
<keyword evidence="4" id="KW-1133">Transmembrane helix</keyword>
<keyword evidence="4" id="KW-0812">Transmembrane</keyword>
<dbReference type="GO" id="GO:0000155">
    <property type="term" value="F:phosphorelay sensor kinase activity"/>
    <property type="evidence" value="ECO:0007669"/>
    <property type="project" value="InterPro"/>
</dbReference>
<evidence type="ECO:0000313" key="7">
    <source>
        <dbReference type="Proteomes" id="UP000003947"/>
    </source>
</evidence>
<dbReference type="InterPro" id="IPR011712">
    <property type="entry name" value="Sig_transdc_His_kin_sub3_dim/P"/>
</dbReference>
<organism evidence="6 7">
    <name type="scientific">Microvirga lotononidis</name>
    <dbReference type="NCBI Taxonomy" id="864069"/>
    <lineage>
        <taxon>Bacteria</taxon>
        <taxon>Pseudomonadati</taxon>
        <taxon>Pseudomonadota</taxon>
        <taxon>Alphaproteobacteria</taxon>
        <taxon>Hyphomicrobiales</taxon>
        <taxon>Methylobacteriaceae</taxon>
        <taxon>Microvirga</taxon>
    </lineage>
</organism>
<gene>
    <name evidence="6" type="ORF">MicloDRAFT_00010440</name>
</gene>
<dbReference type="AlphaFoldDB" id="I4Z1Z7"/>
<dbReference type="eggNOG" id="COG2205">
    <property type="taxonomic scope" value="Bacteria"/>
</dbReference>
<dbReference type="EMBL" id="JH660639">
    <property type="protein sequence ID" value="EIM30239.1"/>
    <property type="molecule type" value="Genomic_DNA"/>
</dbReference>
<evidence type="ECO:0000256" key="4">
    <source>
        <dbReference type="SAM" id="Phobius"/>
    </source>
</evidence>
<dbReference type="Pfam" id="PF02518">
    <property type="entry name" value="HATPase_c"/>
    <property type="match status" value="1"/>
</dbReference>
<name>I4Z1Z7_9HYPH</name>
<evidence type="ECO:0000313" key="6">
    <source>
        <dbReference type="EMBL" id="EIM30239.1"/>
    </source>
</evidence>
<dbReference type="SMART" id="SM00387">
    <property type="entry name" value="HATPase_c"/>
    <property type="match status" value="1"/>
</dbReference>
<keyword evidence="4" id="KW-0472">Membrane</keyword>
<dbReference type="Pfam" id="PF13426">
    <property type="entry name" value="PAS_9"/>
    <property type="match status" value="1"/>
</dbReference>
<dbReference type="InterPro" id="IPR013656">
    <property type="entry name" value="PAS_4"/>
</dbReference>
<keyword evidence="1" id="KW-0808">Transferase</keyword>
<dbReference type="CDD" id="cd00130">
    <property type="entry name" value="PAS"/>
    <property type="match status" value="1"/>
</dbReference>
<dbReference type="CDD" id="cd18773">
    <property type="entry name" value="PDC1_HK_sensor"/>
    <property type="match status" value="1"/>
</dbReference>
<keyword evidence="7" id="KW-1185">Reference proteome</keyword>
<dbReference type="eggNOG" id="COG4585">
    <property type="taxonomic scope" value="Bacteria"/>
</dbReference>
<dbReference type="GO" id="GO:0046983">
    <property type="term" value="F:protein dimerization activity"/>
    <property type="evidence" value="ECO:0007669"/>
    <property type="project" value="InterPro"/>
</dbReference>
<dbReference type="RefSeq" id="WP_009489696.1">
    <property type="nucleotide sequence ID" value="NZ_CP141050.1"/>
</dbReference>
<dbReference type="OrthoDB" id="9778496at2"/>